<proteinExistence type="predicted"/>
<evidence type="ECO:0000259" key="5">
    <source>
        <dbReference type="Pfam" id="PF02913"/>
    </source>
</evidence>
<gene>
    <name evidence="6" type="ORF">GF339_11960</name>
</gene>
<keyword evidence="2" id="KW-0285">Flavoprotein</keyword>
<dbReference type="Pfam" id="PF02913">
    <property type="entry name" value="FAD-oxidase_C"/>
    <property type="match status" value="1"/>
</dbReference>
<feature type="non-terminal residue" evidence="6">
    <location>
        <position position="1"/>
    </location>
</feature>
<reference evidence="6" key="1">
    <citation type="submission" date="2019-11" db="EMBL/GenBank/DDBJ databases">
        <title>Microbial mats filling the niche in hypersaline microbial mats.</title>
        <authorList>
            <person name="Wong H.L."/>
            <person name="Macleod F.I."/>
            <person name="White R.A. III"/>
            <person name="Burns B.P."/>
        </authorList>
    </citation>
    <scope>NUCLEOTIDE SEQUENCE</scope>
    <source>
        <strain evidence="6">Rbin_158</strain>
    </source>
</reference>
<dbReference type="AlphaFoldDB" id="A0A9D5JW90"/>
<accession>A0A9D5JW90</accession>
<evidence type="ECO:0000313" key="7">
    <source>
        <dbReference type="Proteomes" id="UP000649604"/>
    </source>
</evidence>
<dbReference type="GO" id="GO:0050660">
    <property type="term" value="F:flavin adenine dinucleotide binding"/>
    <property type="evidence" value="ECO:0007669"/>
    <property type="project" value="InterPro"/>
</dbReference>
<dbReference type="SUPFAM" id="SSF55103">
    <property type="entry name" value="FAD-linked oxidases, C-terminal domain"/>
    <property type="match status" value="1"/>
</dbReference>
<keyword evidence="4" id="KW-0560">Oxidoreductase</keyword>
<dbReference type="PANTHER" id="PTHR42934">
    <property type="entry name" value="GLYCOLATE OXIDASE SUBUNIT GLCD"/>
    <property type="match status" value="1"/>
</dbReference>
<dbReference type="Gene3D" id="3.30.70.2740">
    <property type="match status" value="1"/>
</dbReference>
<name>A0A9D5JW90_9BACT</name>
<dbReference type="Proteomes" id="UP000649604">
    <property type="component" value="Unassembled WGS sequence"/>
</dbReference>
<dbReference type="Gene3D" id="3.30.70.2190">
    <property type="match status" value="1"/>
</dbReference>
<sequence length="260" mass="29229">TKVTLKLLPLPKVNIDLLVLFKDAQEAMDIVPVIMTETGVIPTAIEFMDHVSVQTSCRYLNERLPYQEAGAMLLLEVDGNNEAQVELQYEAIGEVCLAHGALEVYVADNATTRERVWRVRRNIGEALNVYSPVRSREDIVVPFAQIPQLLKEIDLLSERYGIMIPSFGHAGDGNLHSNPIKPPEMPLEQWRRLLPTILQDLYVSTAKLGGTISGEHGIGSKRKAFLPLVMSPELIEFQKRLKRTFDPQHILNPGKIFPEN</sequence>
<organism evidence="6 7">
    <name type="scientific">candidate division KSB3 bacterium</name>
    <dbReference type="NCBI Taxonomy" id="2044937"/>
    <lineage>
        <taxon>Bacteria</taxon>
        <taxon>candidate division KSB3</taxon>
    </lineage>
</organism>
<evidence type="ECO:0000256" key="3">
    <source>
        <dbReference type="ARBA" id="ARBA00022827"/>
    </source>
</evidence>
<keyword evidence="3" id="KW-0274">FAD</keyword>
<protein>
    <submittedName>
        <fullName evidence="6">FAD-binding oxidoreductase</fullName>
    </submittedName>
</protein>
<dbReference type="InterPro" id="IPR016164">
    <property type="entry name" value="FAD-linked_Oxase-like_C"/>
</dbReference>
<dbReference type="InterPro" id="IPR016171">
    <property type="entry name" value="Vanillyl_alc_oxidase_C-sub2"/>
</dbReference>
<comment type="caution">
    <text evidence="6">The sequence shown here is derived from an EMBL/GenBank/DDBJ whole genome shotgun (WGS) entry which is preliminary data.</text>
</comment>
<dbReference type="EMBL" id="WJJP01000388">
    <property type="protein sequence ID" value="MBD3325294.1"/>
    <property type="molecule type" value="Genomic_DNA"/>
</dbReference>
<dbReference type="PANTHER" id="PTHR42934:SF2">
    <property type="entry name" value="GLYCOLATE OXIDASE SUBUNIT GLCD"/>
    <property type="match status" value="1"/>
</dbReference>
<dbReference type="Gene3D" id="1.10.45.10">
    <property type="entry name" value="Vanillyl-alcohol Oxidase, Chain A, domain 4"/>
    <property type="match status" value="1"/>
</dbReference>
<dbReference type="InterPro" id="IPR004113">
    <property type="entry name" value="FAD-bd_oxidored_4_C"/>
</dbReference>
<evidence type="ECO:0000256" key="2">
    <source>
        <dbReference type="ARBA" id="ARBA00022630"/>
    </source>
</evidence>
<evidence type="ECO:0000256" key="4">
    <source>
        <dbReference type="ARBA" id="ARBA00023002"/>
    </source>
</evidence>
<evidence type="ECO:0000256" key="1">
    <source>
        <dbReference type="ARBA" id="ARBA00001974"/>
    </source>
</evidence>
<dbReference type="GO" id="GO:0016491">
    <property type="term" value="F:oxidoreductase activity"/>
    <property type="evidence" value="ECO:0007669"/>
    <property type="project" value="UniProtKB-KW"/>
</dbReference>
<dbReference type="FunFam" id="1.10.45.10:FF:000001">
    <property type="entry name" value="D-lactate dehydrogenase mitochondrial"/>
    <property type="match status" value="1"/>
</dbReference>
<dbReference type="InterPro" id="IPR051914">
    <property type="entry name" value="FAD-linked_OxidoTrans_Type4"/>
</dbReference>
<comment type="cofactor">
    <cofactor evidence="1">
        <name>FAD</name>
        <dbReference type="ChEBI" id="CHEBI:57692"/>
    </cofactor>
</comment>
<feature type="domain" description="FAD-binding oxidoreductase/transferase type 4 C-terminal" evidence="5">
    <location>
        <begin position="11"/>
        <end position="256"/>
    </location>
</feature>
<evidence type="ECO:0000313" key="6">
    <source>
        <dbReference type="EMBL" id="MBD3325294.1"/>
    </source>
</evidence>